<dbReference type="EMBL" id="JAHUTI010039503">
    <property type="protein sequence ID" value="MED6244350.1"/>
    <property type="molecule type" value="Genomic_DNA"/>
</dbReference>
<organism evidence="1 2">
    <name type="scientific">Ataeniobius toweri</name>
    <dbReference type="NCBI Taxonomy" id="208326"/>
    <lineage>
        <taxon>Eukaryota</taxon>
        <taxon>Metazoa</taxon>
        <taxon>Chordata</taxon>
        <taxon>Craniata</taxon>
        <taxon>Vertebrata</taxon>
        <taxon>Euteleostomi</taxon>
        <taxon>Actinopterygii</taxon>
        <taxon>Neopterygii</taxon>
        <taxon>Teleostei</taxon>
        <taxon>Neoteleostei</taxon>
        <taxon>Acanthomorphata</taxon>
        <taxon>Ovalentaria</taxon>
        <taxon>Atherinomorphae</taxon>
        <taxon>Cyprinodontiformes</taxon>
        <taxon>Goodeidae</taxon>
        <taxon>Ataeniobius</taxon>
    </lineage>
</organism>
<gene>
    <name evidence="1" type="ORF">ATANTOWER_005764</name>
</gene>
<protein>
    <submittedName>
        <fullName evidence="1">Uncharacterized protein</fullName>
    </submittedName>
</protein>
<evidence type="ECO:0000313" key="1">
    <source>
        <dbReference type="EMBL" id="MED6244350.1"/>
    </source>
</evidence>
<keyword evidence="2" id="KW-1185">Reference proteome</keyword>
<sequence>EDHGGPTPSSSPPLLVHALNRLIGELQMGLELLFSIQLLPPSAVTTPILCLVTYS</sequence>
<proteinExistence type="predicted"/>
<name>A0ABU7B400_9TELE</name>
<accession>A0ABU7B400</accession>
<comment type="caution">
    <text evidence="1">The sequence shown here is derived from an EMBL/GenBank/DDBJ whole genome shotgun (WGS) entry which is preliminary data.</text>
</comment>
<evidence type="ECO:0000313" key="2">
    <source>
        <dbReference type="Proteomes" id="UP001345963"/>
    </source>
</evidence>
<feature type="non-terminal residue" evidence="1">
    <location>
        <position position="1"/>
    </location>
</feature>
<reference evidence="1 2" key="1">
    <citation type="submission" date="2021-07" db="EMBL/GenBank/DDBJ databases">
        <authorList>
            <person name="Palmer J.M."/>
        </authorList>
    </citation>
    <scope>NUCLEOTIDE SEQUENCE [LARGE SCALE GENOMIC DNA]</scope>
    <source>
        <strain evidence="1 2">AT_MEX2019</strain>
        <tissue evidence="1">Muscle</tissue>
    </source>
</reference>
<dbReference type="Proteomes" id="UP001345963">
    <property type="component" value="Unassembled WGS sequence"/>
</dbReference>